<evidence type="ECO:0000313" key="3">
    <source>
        <dbReference type="EMBL" id="QPM69446.1"/>
    </source>
</evidence>
<reference evidence="2 4" key="1">
    <citation type="journal article" date="2021" name="Nat. Commun.">
        <title>Isolation of a member of the candidate phylum Atribacteria reveals a unique cell membrane structure.</title>
        <authorList>
            <person name="Taiki K."/>
            <person name="Nobu M.K."/>
            <person name="Kusada H."/>
            <person name="Meng X.-Y."/>
            <person name="Hosoki N."/>
            <person name="Uematsu K."/>
            <person name="Yoshioka H."/>
            <person name="Kamagata Y."/>
            <person name="Tamaki H."/>
        </authorList>
    </citation>
    <scope>NUCLEOTIDE SEQUENCE [LARGE SCALE GENOMIC DNA]</scope>
    <source>
        <strain evidence="2 4">RT761</strain>
    </source>
</reference>
<feature type="compositionally biased region" description="Polar residues" evidence="1">
    <location>
        <begin position="43"/>
        <end position="54"/>
    </location>
</feature>
<sequence>MAQNNHTPFLKKMLLEFMTEPDPLYAMLEWLTNELMKLEAQKQSRSSQGRTLPNPNHPFLWNPSQTI</sequence>
<dbReference type="AlphaFoldDB" id="A0A7T1AMH9"/>
<feature type="region of interest" description="Disordered" evidence="1">
    <location>
        <begin position="40"/>
        <end position="67"/>
    </location>
</feature>
<dbReference type="Proteomes" id="UP000594463">
    <property type="component" value="Chromosome"/>
</dbReference>
<proteinExistence type="predicted"/>
<evidence type="ECO:0008006" key="5">
    <source>
        <dbReference type="Google" id="ProtNLM"/>
    </source>
</evidence>
<name>A0A7T1AMH9_ATRLM</name>
<accession>A0A7T1AMH9</accession>
<keyword evidence="4" id="KW-1185">Reference proteome</keyword>
<evidence type="ECO:0000313" key="2">
    <source>
        <dbReference type="EMBL" id="QPM68608.1"/>
    </source>
</evidence>
<dbReference type="KEGG" id="alam:RT761_01830"/>
<protein>
    <recommendedName>
        <fullName evidence="5">Transposase</fullName>
    </recommendedName>
</protein>
<dbReference type="KEGG" id="alam:RT761_02679"/>
<evidence type="ECO:0000256" key="1">
    <source>
        <dbReference type="SAM" id="MobiDB-lite"/>
    </source>
</evidence>
<gene>
    <name evidence="2" type="ORF">RT761_01830</name>
    <name evidence="3" type="ORF">RT761_02679</name>
</gene>
<evidence type="ECO:0000313" key="4">
    <source>
        <dbReference type="Proteomes" id="UP000594463"/>
    </source>
</evidence>
<dbReference type="EMBL" id="CP065383">
    <property type="protein sequence ID" value="QPM69446.1"/>
    <property type="molecule type" value="Genomic_DNA"/>
</dbReference>
<organism evidence="2 4">
    <name type="scientific">Atribacter laminatus</name>
    <dbReference type="NCBI Taxonomy" id="2847778"/>
    <lineage>
        <taxon>Bacteria</taxon>
        <taxon>Pseudomonadati</taxon>
        <taxon>Atribacterota</taxon>
        <taxon>Atribacteria</taxon>
        <taxon>Atribacterales</taxon>
        <taxon>Atribacteraceae</taxon>
        <taxon>Atribacter</taxon>
    </lineage>
</organism>
<dbReference type="EMBL" id="CP065383">
    <property type="protein sequence ID" value="QPM68608.1"/>
    <property type="molecule type" value="Genomic_DNA"/>
</dbReference>